<dbReference type="InParanoid" id="Q6CL56"/>
<dbReference type="EMBL" id="CR382126">
    <property type="protein sequence ID" value="CAG98041.1"/>
    <property type="molecule type" value="Genomic_DNA"/>
</dbReference>
<dbReference type="FunCoup" id="Q6CL56">
    <property type="interactions" value="38"/>
</dbReference>
<proteinExistence type="predicted"/>
<evidence type="ECO:0000256" key="1">
    <source>
        <dbReference type="SAM" id="MobiDB-lite"/>
    </source>
</evidence>
<dbReference type="PaxDb" id="284590-Q6CL56"/>
<feature type="compositionally biased region" description="Basic and acidic residues" evidence="1">
    <location>
        <begin position="1"/>
        <end position="12"/>
    </location>
</feature>
<feature type="compositionally biased region" description="Polar residues" evidence="1">
    <location>
        <begin position="13"/>
        <end position="32"/>
    </location>
</feature>
<dbReference type="RefSeq" id="XP_455333.1">
    <property type="nucleotide sequence ID" value="XM_455333.1"/>
</dbReference>
<reference evidence="2 3" key="1">
    <citation type="journal article" date="2004" name="Nature">
        <title>Genome evolution in yeasts.</title>
        <authorList>
            <consortium name="Genolevures"/>
            <person name="Dujon B."/>
            <person name="Sherman D."/>
            <person name="Fischer G."/>
            <person name="Durrens P."/>
            <person name="Casaregola S."/>
            <person name="Lafontaine I."/>
            <person name="de Montigny J."/>
            <person name="Marck C."/>
            <person name="Neuveglise C."/>
            <person name="Talla E."/>
            <person name="Goffard N."/>
            <person name="Frangeul L."/>
            <person name="Aigle M."/>
            <person name="Anthouard V."/>
            <person name="Babour A."/>
            <person name="Barbe V."/>
            <person name="Barnay S."/>
            <person name="Blanchin S."/>
            <person name="Beckerich J.M."/>
            <person name="Beyne E."/>
            <person name="Bleykasten C."/>
            <person name="Boisrame A."/>
            <person name="Boyer J."/>
            <person name="Cattolico L."/>
            <person name="Confanioleri F."/>
            <person name="de Daruvar A."/>
            <person name="Despons L."/>
            <person name="Fabre E."/>
            <person name="Fairhead C."/>
            <person name="Ferry-Dumazet H."/>
            <person name="Groppi A."/>
            <person name="Hantraye F."/>
            <person name="Hennequin C."/>
            <person name="Jauniaux N."/>
            <person name="Joyet P."/>
            <person name="Kachouri R."/>
            <person name="Kerrest A."/>
            <person name="Koszul R."/>
            <person name="Lemaire M."/>
            <person name="Lesur I."/>
            <person name="Ma L."/>
            <person name="Muller H."/>
            <person name="Nicaud J.M."/>
            <person name="Nikolski M."/>
            <person name="Oztas S."/>
            <person name="Ozier-Kalogeropoulos O."/>
            <person name="Pellenz S."/>
            <person name="Potier S."/>
            <person name="Richard G.F."/>
            <person name="Straub M.L."/>
            <person name="Suleau A."/>
            <person name="Swennene D."/>
            <person name="Tekaia F."/>
            <person name="Wesolowski-Louvel M."/>
            <person name="Westhof E."/>
            <person name="Wirth B."/>
            <person name="Zeniou-Meyer M."/>
            <person name="Zivanovic I."/>
            <person name="Bolotin-Fukuhara M."/>
            <person name="Thierry A."/>
            <person name="Bouchier C."/>
            <person name="Caudron B."/>
            <person name="Scarpelli C."/>
            <person name="Gaillardin C."/>
            <person name="Weissenbach J."/>
            <person name="Wincker P."/>
            <person name="Souciet J.L."/>
        </authorList>
    </citation>
    <scope>NUCLEOTIDE SEQUENCE [LARGE SCALE GENOMIC DNA]</scope>
    <source>
        <strain evidence="3">ATCC 8585 / CBS 2359 / DSM 70799 / NBRC 1267 / NRRL Y-1140 / WM37</strain>
    </source>
</reference>
<keyword evidence="3" id="KW-1185">Reference proteome</keyword>
<dbReference type="eggNOG" id="ENOG502S5IG">
    <property type="taxonomic scope" value="Eukaryota"/>
</dbReference>
<accession>Q6CL56</accession>
<dbReference type="GeneID" id="2895306"/>
<gene>
    <name evidence="2" type="ORF">KLLA0_F05588g</name>
</gene>
<dbReference type="OMA" id="EYVRVFH"/>
<protein>
    <submittedName>
        <fullName evidence="2">KLLA0F05588p</fullName>
    </submittedName>
</protein>
<organism evidence="2 3">
    <name type="scientific">Kluyveromyces lactis (strain ATCC 8585 / CBS 2359 / DSM 70799 / NBRC 1267 / NRRL Y-1140 / WM37)</name>
    <name type="common">Yeast</name>
    <name type="synonym">Candida sphaerica</name>
    <dbReference type="NCBI Taxonomy" id="284590"/>
    <lineage>
        <taxon>Eukaryota</taxon>
        <taxon>Fungi</taxon>
        <taxon>Dikarya</taxon>
        <taxon>Ascomycota</taxon>
        <taxon>Saccharomycotina</taxon>
        <taxon>Saccharomycetes</taxon>
        <taxon>Saccharomycetales</taxon>
        <taxon>Saccharomycetaceae</taxon>
        <taxon>Kluyveromyces</taxon>
    </lineage>
</organism>
<evidence type="ECO:0000313" key="3">
    <source>
        <dbReference type="Proteomes" id="UP000000598"/>
    </source>
</evidence>
<evidence type="ECO:0000313" key="2">
    <source>
        <dbReference type="EMBL" id="CAG98041.1"/>
    </source>
</evidence>
<dbReference type="HOGENOM" id="CLU_091460_0_0_1"/>
<feature type="region of interest" description="Disordered" evidence="1">
    <location>
        <begin position="1"/>
        <end position="35"/>
    </location>
</feature>
<dbReference type="Proteomes" id="UP000000598">
    <property type="component" value="Chromosome F"/>
</dbReference>
<dbReference type="KEGG" id="kla:KLLA0_F05588g"/>
<dbReference type="AlphaFoldDB" id="Q6CL56"/>
<sequence>MRTLRSRSDKSESTCNSASSSVDTRGRMQTITPEEPGKLEYELDAASAAGNNNVRSRSQSMALLSDELQTEYDVLQDTEHSLRNTRLLELDIAKAVSDLETIEPRTEDTVRIIALLNRSLSAISHWSLQAQLSHWENRKEKDERFAVEKNLVKKEAEYFKNKLLESEKLQKQTQSQLDLSSETSKLVSSAPITGGSPATEATLLSPRRVVKQRKIASPRRNNTRAHTPVSTLKLVENTKPHPRLKRNLNDQTNQDLIRVFHLEKGR</sequence>
<name>Q6CL56_KLULA</name>